<reference evidence="1 2" key="1">
    <citation type="journal article" date="2015" name="Proc. Natl. Acad. Sci. U.S.A.">
        <title>The resurrection genome of Boea hygrometrica: A blueprint for survival of dehydration.</title>
        <authorList>
            <person name="Xiao L."/>
            <person name="Yang G."/>
            <person name="Zhang L."/>
            <person name="Yang X."/>
            <person name="Zhao S."/>
            <person name="Ji Z."/>
            <person name="Zhou Q."/>
            <person name="Hu M."/>
            <person name="Wang Y."/>
            <person name="Chen M."/>
            <person name="Xu Y."/>
            <person name="Jin H."/>
            <person name="Xiao X."/>
            <person name="Hu G."/>
            <person name="Bao F."/>
            <person name="Hu Y."/>
            <person name="Wan P."/>
            <person name="Li L."/>
            <person name="Deng X."/>
            <person name="Kuang T."/>
            <person name="Xiang C."/>
            <person name="Zhu J.K."/>
            <person name="Oliver M.J."/>
            <person name="He Y."/>
        </authorList>
    </citation>
    <scope>NUCLEOTIDE SEQUENCE [LARGE SCALE GENOMIC DNA]</scope>
    <source>
        <strain evidence="2">cv. XS01</strain>
    </source>
</reference>
<name>A0A2Z7CB27_9LAMI</name>
<evidence type="ECO:0000313" key="1">
    <source>
        <dbReference type="EMBL" id="KZV43863.1"/>
    </source>
</evidence>
<proteinExistence type="predicted"/>
<dbReference type="EMBL" id="KQ997612">
    <property type="protein sequence ID" value="KZV43863.1"/>
    <property type="molecule type" value="Genomic_DNA"/>
</dbReference>
<gene>
    <name evidence="1" type="ORF">F511_21550</name>
</gene>
<accession>A0A2Z7CB27</accession>
<dbReference type="Proteomes" id="UP000250235">
    <property type="component" value="Unassembled WGS sequence"/>
</dbReference>
<evidence type="ECO:0000313" key="2">
    <source>
        <dbReference type="Proteomes" id="UP000250235"/>
    </source>
</evidence>
<sequence length="272" mass="29361">MNKFLVLTVMGQSPIYTTTPRSDLQFPQNSSELLYCSSLGTTDPIYPNYEPTRSRTTQLRPDYALRPAKSLQLSLQFPEPYTLPRPTRTSTAQLTQLSSDLKADKILGIALGASTNSLHTPTGLGAAAHGGATPRAGRAMPCALATHGGRDVRAASRAAARSMSAGLAHLVARRSRMVAAASHRCWVPFHERSRSLLLHPTAANCAIVAAIGGWAMLMCWCTGCAIGREWRATCTWLRRACRGRAWPCAAHDFRGAAAARRCSGDFVTAAFF</sequence>
<protein>
    <submittedName>
        <fullName evidence="1">Uncharacterized protein</fullName>
    </submittedName>
</protein>
<organism evidence="1 2">
    <name type="scientific">Dorcoceras hygrometricum</name>
    <dbReference type="NCBI Taxonomy" id="472368"/>
    <lineage>
        <taxon>Eukaryota</taxon>
        <taxon>Viridiplantae</taxon>
        <taxon>Streptophyta</taxon>
        <taxon>Embryophyta</taxon>
        <taxon>Tracheophyta</taxon>
        <taxon>Spermatophyta</taxon>
        <taxon>Magnoliopsida</taxon>
        <taxon>eudicotyledons</taxon>
        <taxon>Gunneridae</taxon>
        <taxon>Pentapetalae</taxon>
        <taxon>asterids</taxon>
        <taxon>lamiids</taxon>
        <taxon>Lamiales</taxon>
        <taxon>Gesneriaceae</taxon>
        <taxon>Didymocarpoideae</taxon>
        <taxon>Trichosporeae</taxon>
        <taxon>Loxocarpinae</taxon>
        <taxon>Dorcoceras</taxon>
    </lineage>
</organism>
<keyword evidence="2" id="KW-1185">Reference proteome</keyword>
<dbReference type="AlphaFoldDB" id="A0A2Z7CB27"/>